<dbReference type="FunFam" id="3.40.50.2300:FF:000110">
    <property type="entry name" value="Argonaute 10"/>
    <property type="match status" value="1"/>
</dbReference>
<feature type="compositionally biased region" description="Gly residues" evidence="6">
    <location>
        <begin position="28"/>
        <end position="46"/>
    </location>
</feature>
<evidence type="ECO:0000256" key="1">
    <source>
        <dbReference type="ARBA" id="ARBA00008201"/>
    </source>
</evidence>
<dbReference type="SUPFAM" id="SSF101690">
    <property type="entry name" value="PAZ domain"/>
    <property type="match status" value="1"/>
</dbReference>
<reference evidence="9" key="2">
    <citation type="submission" date="2023-06" db="EMBL/GenBank/DDBJ databases">
        <authorList>
            <person name="Swenson N.G."/>
            <person name="Wegrzyn J.L."/>
            <person name="Mcevoy S.L."/>
        </authorList>
    </citation>
    <scope>NUCLEOTIDE SEQUENCE</scope>
    <source>
        <strain evidence="9">NS2018</strain>
        <tissue evidence="9">Leaf</tissue>
    </source>
</reference>
<keyword evidence="3" id="KW-0810">Translation regulation</keyword>
<evidence type="ECO:0008006" key="11">
    <source>
        <dbReference type="Google" id="ProtNLM"/>
    </source>
</evidence>
<reference evidence="9" key="1">
    <citation type="journal article" date="2022" name="Plant J.">
        <title>Strategies of tolerance reflected in two North American maple genomes.</title>
        <authorList>
            <person name="McEvoy S.L."/>
            <person name="Sezen U.U."/>
            <person name="Trouern-Trend A."/>
            <person name="McMahon S.M."/>
            <person name="Schaberg P.G."/>
            <person name="Yang J."/>
            <person name="Wegrzyn J.L."/>
            <person name="Swenson N.G."/>
        </authorList>
    </citation>
    <scope>NUCLEOTIDE SEQUENCE</scope>
    <source>
        <strain evidence="9">NS2018</strain>
    </source>
</reference>
<dbReference type="InterPro" id="IPR036397">
    <property type="entry name" value="RNaseH_sf"/>
</dbReference>
<dbReference type="GO" id="GO:0003723">
    <property type="term" value="F:RNA binding"/>
    <property type="evidence" value="ECO:0007669"/>
    <property type="project" value="InterPro"/>
</dbReference>
<feature type="region of interest" description="Disordered" evidence="6">
    <location>
        <begin position="1"/>
        <end position="156"/>
    </location>
</feature>
<dbReference type="SMART" id="SM00949">
    <property type="entry name" value="PAZ"/>
    <property type="match status" value="1"/>
</dbReference>
<dbReference type="Gene3D" id="2.170.260.10">
    <property type="entry name" value="paz domain"/>
    <property type="match status" value="1"/>
</dbReference>
<feature type="compositionally biased region" description="Gly residues" evidence="6">
    <location>
        <begin position="999"/>
        <end position="1009"/>
    </location>
</feature>
<comment type="similarity">
    <text evidence="1">Belongs to the argonaute family. Ago subfamily.</text>
</comment>
<gene>
    <name evidence="9" type="ORF">LWI29_013904</name>
</gene>
<proteinExistence type="inferred from homology"/>
<dbReference type="Gene3D" id="3.40.50.2300">
    <property type="match status" value="1"/>
</dbReference>
<dbReference type="InterPro" id="IPR045246">
    <property type="entry name" value="Piwi_ago-like"/>
</dbReference>
<feature type="domain" description="PAZ" evidence="7">
    <location>
        <begin position="389"/>
        <end position="496"/>
    </location>
</feature>
<dbReference type="CDD" id="cd04657">
    <property type="entry name" value="Piwi_ago-like"/>
    <property type="match status" value="1"/>
</dbReference>
<keyword evidence="4" id="KW-0943">RNA-mediated gene silencing</keyword>
<dbReference type="CDD" id="cd02846">
    <property type="entry name" value="PAZ_argonaute_like"/>
    <property type="match status" value="1"/>
</dbReference>
<dbReference type="InterPro" id="IPR003100">
    <property type="entry name" value="PAZ_dom"/>
</dbReference>
<dbReference type="Gene3D" id="3.30.420.10">
    <property type="entry name" value="Ribonuclease H-like superfamily/Ribonuclease H"/>
    <property type="match status" value="1"/>
</dbReference>
<feature type="domain" description="Piwi" evidence="8">
    <location>
        <begin position="674"/>
        <end position="991"/>
    </location>
</feature>
<dbReference type="PROSITE" id="PS50822">
    <property type="entry name" value="PIWI"/>
    <property type="match status" value="1"/>
</dbReference>
<evidence type="ECO:0000313" key="9">
    <source>
        <dbReference type="EMBL" id="KAK0604262.1"/>
    </source>
</evidence>
<dbReference type="InterPro" id="IPR036085">
    <property type="entry name" value="PAZ_dom_sf"/>
</dbReference>
<name>A0AA39TBW1_ACESA</name>
<dbReference type="Pfam" id="PF02170">
    <property type="entry name" value="PAZ"/>
    <property type="match status" value="1"/>
</dbReference>
<dbReference type="GO" id="GO:1990904">
    <property type="term" value="C:ribonucleoprotein complex"/>
    <property type="evidence" value="ECO:0007669"/>
    <property type="project" value="UniProtKB-KW"/>
</dbReference>
<dbReference type="InterPro" id="IPR032473">
    <property type="entry name" value="Argonaute_Mid_dom"/>
</dbReference>
<evidence type="ECO:0000256" key="2">
    <source>
        <dbReference type="ARBA" id="ARBA00022491"/>
    </source>
</evidence>
<feature type="compositionally biased region" description="Low complexity" evidence="6">
    <location>
        <begin position="116"/>
        <end position="151"/>
    </location>
</feature>
<dbReference type="Pfam" id="PF02171">
    <property type="entry name" value="Piwi"/>
    <property type="match status" value="1"/>
</dbReference>
<organism evidence="9 10">
    <name type="scientific">Acer saccharum</name>
    <name type="common">Sugar maple</name>
    <dbReference type="NCBI Taxonomy" id="4024"/>
    <lineage>
        <taxon>Eukaryota</taxon>
        <taxon>Viridiplantae</taxon>
        <taxon>Streptophyta</taxon>
        <taxon>Embryophyta</taxon>
        <taxon>Tracheophyta</taxon>
        <taxon>Spermatophyta</taxon>
        <taxon>Magnoliopsida</taxon>
        <taxon>eudicotyledons</taxon>
        <taxon>Gunneridae</taxon>
        <taxon>Pentapetalae</taxon>
        <taxon>rosids</taxon>
        <taxon>malvids</taxon>
        <taxon>Sapindales</taxon>
        <taxon>Sapindaceae</taxon>
        <taxon>Hippocastanoideae</taxon>
        <taxon>Acereae</taxon>
        <taxon>Acer</taxon>
    </lineage>
</organism>
<dbReference type="SMART" id="SM01163">
    <property type="entry name" value="DUF1785"/>
    <property type="match status" value="1"/>
</dbReference>
<evidence type="ECO:0000259" key="7">
    <source>
        <dbReference type="PROSITE" id="PS50821"/>
    </source>
</evidence>
<feature type="compositionally biased region" description="Gly residues" evidence="6">
    <location>
        <begin position="87"/>
        <end position="108"/>
    </location>
</feature>
<comment type="caution">
    <text evidence="9">The sequence shown here is derived from an EMBL/GenBank/DDBJ whole genome shotgun (WGS) entry which is preliminary data.</text>
</comment>
<dbReference type="InterPro" id="IPR012337">
    <property type="entry name" value="RNaseH-like_sf"/>
</dbReference>
<evidence type="ECO:0000259" key="8">
    <source>
        <dbReference type="PROSITE" id="PS50822"/>
    </source>
</evidence>
<dbReference type="PANTHER" id="PTHR22891">
    <property type="entry name" value="EUKARYOTIC TRANSLATION INITIATION FACTOR 2C"/>
    <property type="match status" value="1"/>
</dbReference>
<dbReference type="GO" id="GO:0006417">
    <property type="term" value="P:regulation of translation"/>
    <property type="evidence" value="ECO:0007669"/>
    <property type="project" value="UniProtKB-KW"/>
</dbReference>
<dbReference type="InterPro" id="IPR032472">
    <property type="entry name" value="ArgoL2"/>
</dbReference>
<keyword evidence="2" id="KW-0678">Repressor</keyword>
<feature type="region of interest" description="Disordered" evidence="6">
    <location>
        <begin position="994"/>
        <end position="1014"/>
    </location>
</feature>
<dbReference type="AlphaFoldDB" id="A0AA39TBW1"/>
<evidence type="ECO:0000256" key="6">
    <source>
        <dbReference type="SAM" id="MobiDB-lite"/>
    </source>
</evidence>
<feature type="compositionally biased region" description="Polar residues" evidence="6">
    <location>
        <begin position="73"/>
        <end position="86"/>
    </location>
</feature>
<evidence type="ECO:0000256" key="3">
    <source>
        <dbReference type="ARBA" id="ARBA00022845"/>
    </source>
</evidence>
<dbReference type="InterPro" id="IPR014811">
    <property type="entry name" value="ArgoL1"/>
</dbReference>
<evidence type="ECO:0000313" key="10">
    <source>
        <dbReference type="Proteomes" id="UP001168877"/>
    </source>
</evidence>
<dbReference type="Pfam" id="PF08699">
    <property type="entry name" value="ArgoL1"/>
    <property type="match status" value="1"/>
</dbReference>
<evidence type="ECO:0000256" key="4">
    <source>
        <dbReference type="ARBA" id="ARBA00023158"/>
    </source>
</evidence>
<dbReference type="GO" id="GO:0031047">
    <property type="term" value="P:regulatory ncRNA-mediated gene silencing"/>
    <property type="evidence" value="ECO:0007669"/>
    <property type="project" value="UniProtKB-KW"/>
</dbReference>
<dbReference type="Proteomes" id="UP001168877">
    <property type="component" value="Unassembled WGS sequence"/>
</dbReference>
<dbReference type="SUPFAM" id="SSF53098">
    <property type="entry name" value="Ribonuclease H-like"/>
    <property type="match status" value="1"/>
</dbReference>
<dbReference type="Pfam" id="PF16488">
    <property type="entry name" value="ArgoL2"/>
    <property type="match status" value="1"/>
</dbReference>
<dbReference type="PROSITE" id="PS50821">
    <property type="entry name" value="PAZ"/>
    <property type="match status" value="1"/>
</dbReference>
<dbReference type="InterPro" id="IPR003165">
    <property type="entry name" value="Piwi"/>
</dbReference>
<keyword evidence="10" id="KW-1185">Reference proteome</keyword>
<dbReference type="FunFam" id="3.30.420.10:FF:000013">
    <property type="entry name" value="protein argonaute 10-like"/>
    <property type="match status" value="1"/>
</dbReference>
<accession>A0AA39TBW1</accession>
<dbReference type="Pfam" id="PF16487">
    <property type="entry name" value="ArgoMid"/>
    <property type="match status" value="1"/>
</dbReference>
<keyword evidence="5" id="KW-0687">Ribonucleoprotein</keyword>
<dbReference type="Pfam" id="PF16486">
    <property type="entry name" value="ArgoN"/>
    <property type="match status" value="1"/>
</dbReference>
<sequence length="1033" mass="113537">MSRRGGGRGPDNRRDQPYPATGQSSQRSGGGSPWGRGRGGGRGGGRGRGRDGSSAGGGGSYTGAAEASASPPVHSTPTAVPVQSIQHGGGGDPSGRGRGGYTSGGRGGYYSATEGSSLSPASTPPVASTTTAAPAVLPQSASTEASSSSISQVMEQKLSLEEPAIPISSRGRRPPGRPGYGTIGRKCMVKANHFLVQVADTDIHHYDVSITPEITSKKVNRDVVSELTRLYRESHLGKRMPAYDGRKSLYTAGPLPFDSKEFVVKLDQDSGAQSSTSKRKERKFNVTIKLASKPDLYALQQFLRSRHLDAPYEVIQVLDIVLRASPSEKYVPVGRSFFSPDLGPMGQLGDGIEYWRGFYQSLRPTQMGLSFNIDVSARGFYEPILVSEFVSKYINGNISTPLPDHDRVKVRKSFKGLKVVLTHMDYAKSYKITGISSQPLKQLTFTLEDKVTKTSVVQYFRDKYQIVLKYTSLPALTAGSDANPIYLPMELSMIVEGQRYTKRLNERQVTALLKATCQRPHDRESNIKRMVLLNDYNRDKLANEEFGIHVGSELASVDARVLPPPMLNYHASGREPKVNPSLGQWNMINKKMINGGRVDFWTCVCFSTRVNRDLPFQFCGDLVNMCNSKGMVFNQNPVIPIFSAGPNQIERALTDIHTRSTAEIARRGGKQLQLLIIILPDATGSYGRIKRVCETELGIVSQCCQPRQASKLSKQYFENVALKINVKVGGRNTVLNDAVMRRLPHVSDSPTIIIGADVTHPQPGEDSSPSIAAVVASMDWPEVTKYRGLVSAQKHRGEIINDLYTSTQDAQRGVVHGGMIRDLLRAFRMSTGHKPHKIIFYRDGVSEGQFNQVLLLEVDAIRQACSSLEPNYVPPITFIVVQKRHHTRLFPSDRNMTDRSGNIQPGTVVDTKICHPTEFDFYLNSHAGIQGTSRPTHYHVLFDENRFTADELQMLTNNLCYTYARCTRSVSIVPPAYYAHLAAFRARYYIEGDTSDGGSSSGRGSGSGTREGHLLVQPLPGIKENVKDVMFFC</sequence>
<dbReference type="EMBL" id="JAUESC010000002">
    <property type="protein sequence ID" value="KAK0604262.1"/>
    <property type="molecule type" value="Genomic_DNA"/>
</dbReference>
<dbReference type="SMART" id="SM00950">
    <property type="entry name" value="Piwi"/>
    <property type="match status" value="1"/>
</dbReference>
<protein>
    <recommendedName>
        <fullName evidence="11">Protein argonaute 5</fullName>
    </recommendedName>
</protein>
<evidence type="ECO:0000256" key="5">
    <source>
        <dbReference type="ARBA" id="ARBA00023274"/>
    </source>
</evidence>
<dbReference type="GO" id="GO:0051607">
    <property type="term" value="P:defense response to virus"/>
    <property type="evidence" value="ECO:0007669"/>
    <property type="project" value="UniProtKB-ARBA"/>
</dbReference>
<dbReference type="InterPro" id="IPR032474">
    <property type="entry name" value="Argonaute_N"/>
</dbReference>